<dbReference type="Proteomes" id="UP000176424">
    <property type="component" value="Unassembled WGS sequence"/>
</dbReference>
<evidence type="ECO:0000313" key="7">
    <source>
        <dbReference type="Proteomes" id="UP000176424"/>
    </source>
</evidence>
<dbReference type="PANTHER" id="PTHR43808">
    <property type="entry name" value="ACETYLORNITHINE DEACETYLASE"/>
    <property type="match status" value="1"/>
</dbReference>
<evidence type="ECO:0000256" key="4">
    <source>
        <dbReference type="ARBA" id="ARBA00022833"/>
    </source>
</evidence>
<dbReference type="SUPFAM" id="SSF53187">
    <property type="entry name" value="Zn-dependent exopeptidases"/>
    <property type="match status" value="1"/>
</dbReference>
<dbReference type="GO" id="GO:0008777">
    <property type="term" value="F:acetylornithine deacetylase activity"/>
    <property type="evidence" value="ECO:0007669"/>
    <property type="project" value="TreeGrafter"/>
</dbReference>
<comment type="caution">
    <text evidence="6">The sequence shown here is derived from an EMBL/GenBank/DDBJ whole genome shotgun (WGS) entry which is preliminary data.</text>
</comment>
<dbReference type="InterPro" id="IPR050072">
    <property type="entry name" value="Peptidase_M20A"/>
</dbReference>
<dbReference type="Pfam" id="PF07687">
    <property type="entry name" value="M20_dimer"/>
    <property type="match status" value="1"/>
</dbReference>
<proteinExistence type="predicted"/>
<dbReference type="InterPro" id="IPR001261">
    <property type="entry name" value="ArgE/DapE_CS"/>
</dbReference>
<evidence type="ECO:0000313" key="6">
    <source>
        <dbReference type="EMBL" id="OGD10531.1"/>
    </source>
</evidence>
<name>A0A1F4ZW25_9BACT</name>
<reference evidence="6 7" key="1">
    <citation type="journal article" date="2016" name="Nat. Commun.">
        <title>Thousands of microbial genomes shed light on interconnected biogeochemical processes in an aquifer system.</title>
        <authorList>
            <person name="Anantharaman K."/>
            <person name="Brown C.T."/>
            <person name="Hug L.A."/>
            <person name="Sharon I."/>
            <person name="Castelle C.J."/>
            <person name="Probst A.J."/>
            <person name="Thomas B.C."/>
            <person name="Singh A."/>
            <person name="Wilkins M.J."/>
            <person name="Karaoz U."/>
            <person name="Brodie E.L."/>
            <person name="Williams K.H."/>
            <person name="Hubbard S.S."/>
            <person name="Banfield J.F."/>
        </authorList>
    </citation>
    <scope>NUCLEOTIDE SEQUENCE [LARGE SCALE GENOMIC DNA]</scope>
</reference>
<dbReference type="InterPro" id="IPR002933">
    <property type="entry name" value="Peptidase_M20"/>
</dbReference>
<dbReference type="InterPro" id="IPR011650">
    <property type="entry name" value="Peptidase_M20_dimer"/>
</dbReference>
<dbReference type="Gene3D" id="3.40.630.10">
    <property type="entry name" value="Zn peptidases"/>
    <property type="match status" value="1"/>
</dbReference>
<gene>
    <name evidence="6" type="ORF">A2397_00550</name>
</gene>
<comment type="cofactor">
    <cofactor evidence="1">
        <name>Zn(2+)</name>
        <dbReference type="ChEBI" id="CHEBI:29105"/>
    </cofactor>
</comment>
<dbReference type="Pfam" id="PF01546">
    <property type="entry name" value="Peptidase_M20"/>
    <property type="match status" value="1"/>
</dbReference>
<sequence length="357" mass="38887">MKDDLISLSKALIAIPSTKESPDQLEAVLKAAQSVVSEFPFKRFVCDGNPSLLIYNKWPENGKFHILLNGHLDVVPGKPEQFAATVEGDKLIGRGAIDMKAATAAEILAFKETAAKVDYPLALQLVTDEEIGGKKGVKYQISQGILTDFYLCGEYSDLEICCETKGVLWIKMTTKGKRAHGAYVWNGVNAITKLAKEIQSVSKIFPVPAKTAWKTTCNFGVISGGNTVNQVPDEASVTLDIRHVPEDSSSQLLSKIKSGLTYPDTQLEIMEDEPCNHADKNDPLVKQLAASIKQVAGENAKYVKFHGASDARYYSAAGSTAVDIGPTGEGLHSDYEWCSIKSLQTYKDILVKFLLPL</sequence>
<dbReference type="PROSITE" id="PS00758">
    <property type="entry name" value="ARGE_DAPE_CPG2_1"/>
    <property type="match status" value="1"/>
</dbReference>
<dbReference type="Gene3D" id="3.30.70.360">
    <property type="match status" value="1"/>
</dbReference>
<dbReference type="STRING" id="1797263.A2397_00550"/>
<evidence type="ECO:0000256" key="1">
    <source>
        <dbReference type="ARBA" id="ARBA00001947"/>
    </source>
</evidence>
<keyword evidence="3" id="KW-0378">Hydrolase</keyword>
<dbReference type="GO" id="GO:0046872">
    <property type="term" value="F:metal ion binding"/>
    <property type="evidence" value="ECO:0007669"/>
    <property type="project" value="UniProtKB-KW"/>
</dbReference>
<organism evidence="6 7">
    <name type="scientific">Candidatus Amesbacteria bacterium RIFOXYB1_FULL_44_23</name>
    <dbReference type="NCBI Taxonomy" id="1797263"/>
    <lineage>
        <taxon>Bacteria</taxon>
        <taxon>Candidatus Amesiibacteriota</taxon>
    </lineage>
</organism>
<dbReference type="InterPro" id="IPR036264">
    <property type="entry name" value="Bact_exopeptidase_dim_dom"/>
</dbReference>
<accession>A0A1F4ZW25</accession>
<dbReference type="EMBL" id="MEXR01000004">
    <property type="protein sequence ID" value="OGD10531.1"/>
    <property type="molecule type" value="Genomic_DNA"/>
</dbReference>
<evidence type="ECO:0000256" key="3">
    <source>
        <dbReference type="ARBA" id="ARBA00022801"/>
    </source>
</evidence>
<dbReference type="SUPFAM" id="SSF55031">
    <property type="entry name" value="Bacterial exopeptidase dimerisation domain"/>
    <property type="match status" value="1"/>
</dbReference>
<dbReference type="AlphaFoldDB" id="A0A1F4ZW25"/>
<evidence type="ECO:0000259" key="5">
    <source>
        <dbReference type="Pfam" id="PF07687"/>
    </source>
</evidence>
<dbReference type="PANTHER" id="PTHR43808:SF31">
    <property type="entry name" value="N-ACETYL-L-CITRULLINE DEACETYLASE"/>
    <property type="match status" value="1"/>
</dbReference>
<dbReference type="GO" id="GO:0006526">
    <property type="term" value="P:L-arginine biosynthetic process"/>
    <property type="evidence" value="ECO:0007669"/>
    <property type="project" value="TreeGrafter"/>
</dbReference>
<protein>
    <recommendedName>
        <fullName evidence="5">Peptidase M20 dimerisation domain-containing protein</fullName>
    </recommendedName>
</protein>
<keyword evidence="2" id="KW-0479">Metal-binding</keyword>
<keyword evidence="4" id="KW-0862">Zinc</keyword>
<feature type="domain" description="Peptidase M20 dimerisation" evidence="5">
    <location>
        <begin position="163"/>
        <end position="258"/>
    </location>
</feature>
<evidence type="ECO:0000256" key="2">
    <source>
        <dbReference type="ARBA" id="ARBA00022723"/>
    </source>
</evidence>